<keyword evidence="1 4" id="KW-0812">Transmembrane</keyword>
<feature type="transmembrane region" description="Helical" evidence="4">
    <location>
        <begin position="336"/>
        <end position="354"/>
    </location>
</feature>
<evidence type="ECO:0000256" key="1">
    <source>
        <dbReference type="ARBA" id="ARBA00022692"/>
    </source>
</evidence>
<reference evidence="6 7" key="1">
    <citation type="submission" date="2019-02" db="EMBL/GenBank/DDBJ databases">
        <title>Apibacter muscae sp. nov.: a novel member of the house fly microbiota.</title>
        <authorList>
            <person name="Park R."/>
        </authorList>
    </citation>
    <scope>NUCLEOTIDE SEQUENCE [LARGE SCALE GENOMIC DNA]</scope>
    <source>
        <strain evidence="6 7">AL1</strain>
    </source>
</reference>
<feature type="transmembrane region" description="Helical" evidence="4">
    <location>
        <begin position="252"/>
        <end position="272"/>
    </location>
</feature>
<keyword evidence="2 4" id="KW-1133">Transmembrane helix</keyword>
<dbReference type="RefSeq" id="WP_146292891.1">
    <property type="nucleotide sequence ID" value="NZ_SELH01000023.1"/>
</dbReference>
<feature type="transmembrane region" description="Helical" evidence="4">
    <location>
        <begin position="99"/>
        <end position="115"/>
    </location>
</feature>
<dbReference type="AlphaFoldDB" id="A0A563DAE4"/>
<dbReference type="Gene3D" id="1.20.1250.20">
    <property type="entry name" value="MFS general substrate transporter like domains"/>
    <property type="match status" value="1"/>
</dbReference>
<keyword evidence="7" id="KW-1185">Reference proteome</keyword>
<evidence type="ECO:0000256" key="4">
    <source>
        <dbReference type="SAM" id="Phobius"/>
    </source>
</evidence>
<keyword evidence="3 4" id="KW-0472">Membrane</keyword>
<dbReference type="CDD" id="cd17478">
    <property type="entry name" value="MFS_FsR"/>
    <property type="match status" value="1"/>
</dbReference>
<feature type="transmembrane region" description="Helical" evidence="4">
    <location>
        <begin position="75"/>
        <end position="93"/>
    </location>
</feature>
<organism evidence="6 7">
    <name type="scientific">Apibacter muscae</name>
    <dbReference type="NCBI Taxonomy" id="2509004"/>
    <lineage>
        <taxon>Bacteria</taxon>
        <taxon>Pseudomonadati</taxon>
        <taxon>Bacteroidota</taxon>
        <taxon>Flavobacteriia</taxon>
        <taxon>Flavobacteriales</taxon>
        <taxon>Weeksellaceae</taxon>
        <taxon>Apibacter</taxon>
    </lineage>
</organism>
<feature type="domain" description="Major facilitator superfamily (MFS) profile" evidence="5">
    <location>
        <begin position="10"/>
        <end position="390"/>
    </location>
</feature>
<accession>A0A563DAE4</accession>
<evidence type="ECO:0000313" key="6">
    <source>
        <dbReference type="EMBL" id="TWP27288.1"/>
    </source>
</evidence>
<evidence type="ECO:0000313" key="7">
    <source>
        <dbReference type="Proteomes" id="UP000319499"/>
    </source>
</evidence>
<feature type="transmembrane region" description="Helical" evidence="4">
    <location>
        <begin position="136"/>
        <end position="159"/>
    </location>
</feature>
<feature type="transmembrane region" description="Helical" evidence="4">
    <location>
        <begin position="279"/>
        <end position="298"/>
    </location>
</feature>
<feature type="transmembrane region" description="Helical" evidence="4">
    <location>
        <begin position="304"/>
        <end position="324"/>
    </location>
</feature>
<dbReference type="InterPro" id="IPR036259">
    <property type="entry name" value="MFS_trans_sf"/>
</dbReference>
<dbReference type="InterPro" id="IPR011701">
    <property type="entry name" value="MFS"/>
</dbReference>
<proteinExistence type="predicted"/>
<comment type="caution">
    <text evidence="6">The sequence shown here is derived from an EMBL/GenBank/DDBJ whole genome shotgun (WGS) entry which is preliminary data.</text>
</comment>
<dbReference type="Pfam" id="PF07690">
    <property type="entry name" value="MFS_1"/>
    <property type="match status" value="1"/>
</dbReference>
<feature type="transmembrane region" description="Helical" evidence="4">
    <location>
        <begin position="46"/>
        <end position="68"/>
    </location>
</feature>
<dbReference type="OrthoDB" id="9770492at2"/>
<dbReference type="SUPFAM" id="SSF103473">
    <property type="entry name" value="MFS general substrate transporter"/>
    <property type="match status" value="1"/>
</dbReference>
<dbReference type="EMBL" id="SELH01000023">
    <property type="protein sequence ID" value="TWP27288.1"/>
    <property type="molecule type" value="Genomic_DNA"/>
</dbReference>
<dbReference type="PANTHER" id="PTHR43129:SF1">
    <property type="entry name" value="FOSMIDOMYCIN RESISTANCE PROTEIN"/>
    <property type="match status" value="1"/>
</dbReference>
<dbReference type="GO" id="GO:0005886">
    <property type="term" value="C:plasma membrane"/>
    <property type="evidence" value="ECO:0007669"/>
    <property type="project" value="TreeGrafter"/>
</dbReference>
<dbReference type="GO" id="GO:0022857">
    <property type="term" value="F:transmembrane transporter activity"/>
    <property type="evidence" value="ECO:0007669"/>
    <property type="project" value="InterPro"/>
</dbReference>
<feature type="transmembrane region" description="Helical" evidence="4">
    <location>
        <begin position="209"/>
        <end position="232"/>
    </location>
</feature>
<feature type="transmembrane region" description="Helical" evidence="4">
    <location>
        <begin position="165"/>
        <end position="182"/>
    </location>
</feature>
<gene>
    <name evidence="6" type="ORF">ETU09_07530</name>
</gene>
<protein>
    <submittedName>
        <fullName evidence="6">MFS transporter</fullName>
    </submittedName>
</protein>
<dbReference type="PANTHER" id="PTHR43129">
    <property type="entry name" value="FOSMIDOMYCIN RESISTANCE PROTEIN"/>
    <property type="match status" value="1"/>
</dbReference>
<evidence type="ECO:0000256" key="3">
    <source>
        <dbReference type="ARBA" id="ARBA00023136"/>
    </source>
</evidence>
<evidence type="ECO:0000259" key="5">
    <source>
        <dbReference type="PROSITE" id="PS50850"/>
    </source>
</evidence>
<dbReference type="InterPro" id="IPR020846">
    <property type="entry name" value="MFS_dom"/>
</dbReference>
<dbReference type="Proteomes" id="UP000319499">
    <property type="component" value="Unassembled WGS sequence"/>
</dbReference>
<feature type="transmembrane region" description="Helical" evidence="4">
    <location>
        <begin position="366"/>
        <end position="386"/>
    </location>
</feature>
<name>A0A563DAE4_9FLAO</name>
<evidence type="ECO:0000256" key="2">
    <source>
        <dbReference type="ARBA" id="ARBA00022989"/>
    </source>
</evidence>
<sequence length="392" mass="42608">MISKKTNLTILTSISGSHLLNDMMQSILVAIYPILQSDFSLTFSQIGLITFTYQCTASFLQPLIGIYTDKNPKPFSLPIGMLITMVGFIVLAFATNFHIILLAASMIGIGSAIFHPESSRVARLASGGRYGFAQSFFQVGGNLGTSLGPLLAALIITPYGKQNMGYFSLCALLGAIILFRVSKWYTAQNKNKKSNNDQVSETKKLSRKVVVISLVILLALVFSKAFYLSSITSYYTFYLMHKFSVTEQDSQIYLFIFLFSVAAGTFMGGPIGDRIGRKYVIWISILGVAPFTLLLPYANLSWTIALSILIGLILSSAFSAILVFAQELVPGKVGTVSGLFFGFSFGMGGLGAAILGKVADKTSIEYVYTLCSYLPLIGLLTVFLPGKKALRE</sequence>
<dbReference type="PROSITE" id="PS50850">
    <property type="entry name" value="MFS"/>
    <property type="match status" value="1"/>
</dbReference>